<sequence length="279" mass="31693">MNVKKSVEYYEMVARVIEYIDSVFPEQPDIIELASVAGLSEYHFTRIFSEWAGLPPKRYLQFLRREYAKEILQKSSNSLDAAISLGMNGTGRLHDLFVTTEAVTPGQWKTNGKDLKIRYGFHPSPFGNMFAAKTDKGICELHFVDDRTISEIDRAFRKKWKNAELVEDASATSELNELFEPSRTRIKIHLFGTNFQVKVWEALLAIPEGFLISYEDLAERAGSKQSVRAVASAVAKNPLAYLIPCHRVIRKTGVLNRYRWGATRKAAIIAYEAAKIQKL</sequence>
<dbReference type="GO" id="GO:0008168">
    <property type="term" value="F:methyltransferase activity"/>
    <property type="evidence" value="ECO:0007669"/>
    <property type="project" value="UniProtKB-KW"/>
</dbReference>
<evidence type="ECO:0000259" key="9">
    <source>
        <dbReference type="PROSITE" id="PS01124"/>
    </source>
</evidence>
<dbReference type="PANTHER" id="PTHR10815">
    <property type="entry name" value="METHYLATED-DNA--PROTEIN-CYSTEINE METHYLTRANSFERASE"/>
    <property type="match status" value="1"/>
</dbReference>
<dbReference type="PANTHER" id="PTHR10815:SF13">
    <property type="entry name" value="METHYLATED-DNA--PROTEIN-CYSTEINE METHYLTRANSFERASE"/>
    <property type="match status" value="1"/>
</dbReference>
<comment type="catalytic activity">
    <reaction evidence="8">
        <text>a 6-O-methyl-2'-deoxyguanosine in DNA + L-cysteinyl-[protein] = S-methyl-L-cysteinyl-[protein] + a 2'-deoxyguanosine in DNA</text>
        <dbReference type="Rhea" id="RHEA:24000"/>
        <dbReference type="Rhea" id="RHEA-COMP:10131"/>
        <dbReference type="Rhea" id="RHEA-COMP:10132"/>
        <dbReference type="Rhea" id="RHEA-COMP:11367"/>
        <dbReference type="Rhea" id="RHEA-COMP:11368"/>
        <dbReference type="ChEBI" id="CHEBI:29950"/>
        <dbReference type="ChEBI" id="CHEBI:82612"/>
        <dbReference type="ChEBI" id="CHEBI:85445"/>
        <dbReference type="ChEBI" id="CHEBI:85448"/>
        <dbReference type="EC" id="2.1.1.63"/>
    </reaction>
</comment>
<dbReference type="InterPro" id="IPR036631">
    <property type="entry name" value="MGMT_N_sf"/>
</dbReference>
<dbReference type="CDD" id="cd06445">
    <property type="entry name" value="ATase"/>
    <property type="match status" value="1"/>
</dbReference>
<evidence type="ECO:0000256" key="4">
    <source>
        <dbReference type="ARBA" id="ARBA00022763"/>
    </source>
</evidence>
<dbReference type="SUPFAM" id="SSF46689">
    <property type="entry name" value="Homeodomain-like"/>
    <property type="match status" value="1"/>
</dbReference>
<organism evidence="10 11">
    <name type="scientific">Leptospira inadai serovar Lyme</name>
    <dbReference type="NCBI Taxonomy" id="293084"/>
    <lineage>
        <taxon>Bacteria</taxon>
        <taxon>Pseudomonadati</taxon>
        <taxon>Spirochaetota</taxon>
        <taxon>Spirochaetia</taxon>
        <taxon>Leptospirales</taxon>
        <taxon>Leptospiraceae</taxon>
        <taxon>Leptospira</taxon>
    </lineage>
</organism>
<keyword evidence="5" id="KW-0805">Transcription regulation</keyword>
<evidence type="ECO:0000256" key="1">
    <source>
        <dbReference type="ARBA" id="ARBA00001286"/>
    </source>
</evidence>
<keyword evidence="6" id="KW-0804">Transcription</keyword>
<keyword evidence="3" id="KW-0808">Transferase</keyword>
<evidence type="ECO:0000256" key="6">
    <source>
        <dbReference type="ARBA" id="ARBA00023163"/>
    </source>
</evidence>
<comment type="catalytic activity">
    <reaction evidence="1">
        <text>a 4-O-methyl-thymidine in DNA + L-cysteinyl-[protein] = a thymidine in DNA + S-methyl-L-cysteinyl-[protein]</text>
        <dbReference type="Rhea" id="RHEA:53428"/>
        <dbReference type="Rhea" id="RHEA-COMP:10131"/>
        <dbReference type="Rhea" id="RHEA-COMP:10132"/>
        <dbReference type="Rhea" id="RHEA-COMP:13555"/>
        <dbReference type="Rhea" id="RHEA-COMP:13556"/>
        <dbReference type="ChEBI" id="CHEBI:29950"/>
        <dbReference type="ChEBI" id="CHEBI:82612"/>
        <dbReference type="ChEBI" id="CHEBI:137386"/>
        <dbReference type="ChEBI" id="CHEBI:137387"/>
        <dbReference type="EC" id="2.1.1.63"/>
    </reaction>
</comment>
<dbReference type="SUPFAM" id="SSF46767">
    <property type="entry name" value="Methylated DNA-protein cysteine methyltransferase, C-terminal domain"/>
    <property type="match status" value="1"/>
</dbReference>
<evidence type="ECO:0000313" key="11">
    <source>
        <dbReference type="Proteomes" id="UP000094669"/>
    </source>
</evidence>
<dbReference type="Pfam" id="PF01035">
    <property type="entry name" value="DNA_binding_1"/>
    <property type="match status" value="1"/>
</dbReference>
<feature type="domain" description="HTH araC/xylS-type" evidence="9">
    <location>
        <begin position="14"/>
        <end position="111"/>
    </location>
</feature>
<proteinExistence type="predicted"/>
<dbReference type="PROSITE" id="PS00374">
    <property type="entry name" value="MGMT"/>
    <property type="match status" value="1"/>
</dbReference>
<dbReference type="SMART" id="SM00342">
    <property type="entry name" value="HTH_ARAC"/>
    <property type="match status" value="1"/>
</dbReference>
<dbReference type="PROSITE" id="PS01124">
    <property type="entry name" value="HTH_ARAC_FAMILY_2"/>
    <property type="match status" value="1"/>
</dbReference>
<reference evidence="10" key="1">
    <citation type="submission" date="2018-01" db="EMBL/GenBank/DDBJ databases">
        <title>Genomic characterization of Leptospira inadai serogroup Lyme isolated from captured rat in Brazil and comparative analysis with human reference strain.</title>
        <authorList>
            <person name="Moreno L.Z."/>
            <person name="Loureiro A.P."/>
            <person name="Miraglia F."/>
            <person name="Kremer F.S."/>
            <person name="Eslabao M.R."/>
            <person name="Dellagostin O.A."/>
            <person name="Lilenbaum W."/>
            <person name="Moreno A.M."/>
        </authorList>
    </citation>
    <scope>NUCLEOTIDE SEQUENCE [LARGE SCALE GENOMIC DNA]</scope>
    <source>
        <strain evidence="10">M34/99</strain>
    </source>
</reference>
<evidence type="ECO:0000256" key="5">
    <source>
        <dbReference type="ARBA" id="ARBA00023015"/>
    </source>
</evidence>
<name>A0ABX4YGZ9_9LEPT</name>
<gene>
    <name evidence="10" type="ORF">BES34_013880</name>
</gene>
<accession>A0ABX4YGZ9</accession>
<dbReference type="Proteomes" id="UP000094669">
    <property type="component" value="Unassembled WGS sequence"/>
</dbReference>
<dbReference type="Gene3D" id="1.10.10.10">
    <property type="entry name" value="Winged helix-like DNA-binding domain superfamily/Winged helix DNA-binding domain"/>
    <property type="match status" value="1"/>
</dbReference>
<dbReference type="InterPro" id="IPR001497">
    <property type="entry name" value="MethylDNA_cys_MeTrfase_AS"/>
</dbReference>
<keyword evidence="4" id="KW-0227">DNA damage</keyword>
<dbReference type="SUPFAM" id="SSF53155">
    <property type="entry name" value="Methylated DNA-protein cysteine methyltransferase domain"/>
    <property type="match status" value="1"/>
</dbReference>
<dbReference type="Gene3D" id="1.10.10.60">
    <property type="entry name" value="Homeodomain-like"/>
    <property type="match status" value="1"/>
</dbReference>
<evidence type="ECO:0000313" key="10">
    <source>
        <dbReference type="EMBL" id="PNV74445.1"/>
    </source>
</evidence>
<keyword evidence="11" id="KW-1185">Reference proteome</keyword>
<evidence type="ECO:0000256" key="8">
    <source>
        <dbReference type="ARBA" id="ARBA00049348"/>
    </source>
</evidence>
<evidence type="ECO:0000256" key="2">
    <source>
        <dbReference type="ARBA" id="ARBA00022603"/>
    </source>
</evidence>
<dbReference type="InterPro" id="IPR009057">
    <property type="entry name" value="Homeodomain-like_sf"/>
</dbReference>
<dbReference type="InterPro" id="IPR018060">
    <property type="entry name" value="HTH_AraC"/>
</dbReference>
<dbReference type="Pfam" id="PF12833">
    <property type="entry name" value="HTH_18"/>
    <property type="match status" value="1"/>
</dbReference>
<dbReference type="Pfam" id="PF02870">
    <property type="entry name" value="Methyltransf_1N"/>
    <property type="match status" value="1"/>
</dbReference>
<dbReference type="Gene3D" id="3.30.160.70">
    <property type="entry name" value="Methylated DNA-protein cysteine methyltransferase domain"/>
    <property type="match status" value="1"/>
</dbReference>
<dbReference type="GO" id="GO:0032259">
    <property type="term" value="P:methylation"/>
    <property type="evidence" value="ECO:0007669"/>
    <property type="project" value="UniProtKB-KW"/>
</dbReference>
<dbReference type="InterPro" id="IPR036217">
    <property type="entry name" value="MethylDNA_cys_MeTrfase_DNAb"/>
</dbReference>
<evidence type="ECO:0000256" key="3">
    <source>
        <dbReference type="ARBA" id="ARBA00022679"/>
    </source>
</evidence>
<dbReference type="InterPro" id="IPR014048">
    <property type="entry name" value="MethylDNA_cys_MeTrfase_DNA-bd"/>
</dbReference>
<dbReference type="RefSeq" id="WP_010413009.1">
    <property type="nucleotide sequence ID" value="NZ_MCRM02000014.1"/>
</dbReference>
<dbReference type="NCBIfam" id="TIGR00589">
    <property type="entry name" value="ogt"/>
    <property type="match status" value="1"/>
</dbReference>
<keyword evidence="2 10" id="KW-0489">Methyltransferase</keyword>
<evidence type="ECO:0000256" key="7">
    <source>
        <dbReference type="ARBA" id="ARBA00023204"/>
    </source>
</evidence>
<keyword evidence="7" id="KW-0234">DNA repair</keyword>
<dbReference type="EMBL" id="MCRM02000014">
    <property type="protein sequence ID" value="PNV74445.1"/>
    <property type="molecule type" value="Genomic_DNA"/>
</dbReference>
<comment type="caution">
    <text evidence="10">The sequence shown here is derived from an EMBL/GenBank/DDBJ whole genome shotgun (WGS) entry which is preliminary data.</text>
</comment>
<protein>
    <submittedName>
        <fullName evidence="10">6-O-methylguanine DNA methyltransferase</fullName>
    </submittedName>
</protein>
<dbReference type="InterPro" id="IPR008332">
    <property type="entry name" value="MethylG_MeTrfase_N"/>
</dbReference>
<dbReference type="InterPro" id="IPR036388">
    <property type="entry name" value="WH-like_DNA-bd_sf"/>
</dbReference>